<dbReference type="AlphaFoldDB" id="A0A6A5L007"/>
<feature type="region of interest" description="Disordered" evidence="1">
    <location>
        <begin position="1"/>
        <end position="177"/>
    </location>
</feature>
<dbReference type="OrthoDB" id="5430111at2759"/>
<organism evidence="2 3">
    <name type="scientific">Decorospora gaudefroyi</name>
    <dbReference type="NCBI Taxonomy" id="184978"/>
    <lineage>
        <taxon>Eukaryota</taxon>
        <taxon>Fungi</taxon>
        <taxon>Dikarya</taxon>
        <taxon>Ascomycota</taxon>
        <taxon>Pezizomycotina</taxon>
        <taxon>Dothideomycetes</taxon>
        <taxon>Pleosporomycetidae</taxon>
        <taxon>Pleosporales</taxon>
        <taxon>Pleosporineae</taxon>
        <taxon>Pleosporaceae</taxon>
        <taxon>Decorospora</taxon>
    </lineage>
</organism>
<sequence length="465" mass="51656">MVVPPPRTASSTFVPEPVKPKSRSPHEQQHRVAGLPPGIDLDNVISVKESRLELTPPTSSVPNTSYSLRNRGEKQSKLAYDLKYHPMDDRIRPSQAAKRRSAHGEEQVPSDHSNEVSTIIDTEADASSDEQCETGKWEPANATRGKKRSQTLSPSRSIEGTRRSTRKVPDPKASYNMDIHPQDSFLIVSSDGEDEVYVSTNKRRRFARTRRKDGPQVHKTACQKKNRRMDNNLSEGMVSNSEMVFDSGGTGSGKESATNIIRTPSSVSSVLTPPPHGIRRREGLDVWNLQSGQRYFRHDRDAWPVSPGQPFEIFNEKLEDQLAREAMEASPLNYEHDDKENSTNNANFQTSSNIYEGLSVMPVSQYRQSSEDRQQAQDRTLVNYALYDDPPSESYGLHGSDGARDDPVCSLPSLDIYSILASGKHLPRGQTQGQPEDHVHDSVLGSSSNNTDGPDSFLGNSSDDV</sequence>
<feature type="compositionally biased region" description="Basic and acidic residues" evidence="1">
    <location>
        <begin position="70"/>
        <end position="92"/>
    </location>
</feature>
<keyword evidence="3" id="KW-1185">Reference proteome</keyword>
<gene>
    <name evidence="2" type="ORF">BDW02DRAFT_156129</name>
</gene>
<feature type="compositionally biased region" description="Polar residues" evidence="1">
    <location>
        <begin position="56"/>
        <end position="68"/>
    </location>
</feature>
<reference evidence="2" key="1">
    <citation type="submission" date="2020-01" db="EMBL/GenBank/DDBJ databases">
        <authorList>
            <consortium name="DOE Joint Genome Institute"/>
            <person name="Haridas S."/>
            <person name="Albert R."/>
            <person name="Binder M."/>
            <person name="Bloem J."/>
            <person name="Labutti K."/>
            <person name="Salamov A."/>
            <person name="Andreopoulos B."/>
            <person name="Baker S.E."/>
            <person name="Barry K."/>
            <person name="Bills G."/>
            <person name="Bluhm B.H."/>
            <person name="Cannon C."/>
            <person name="Castanera R."/>
            <person name="Culley D.E."/>
            <person name="Daum C."/>
            <person name="Ezra D."/>
            <person name="Gonzalez J.B."/>
            <person name="Henrissat B."/>
            <person name="Kuo A."/>
            <person name="Liang C."/>
            <person name="Lipzen A."/>
            <person name="Lutzoni F."/>
            <person name="Magnuson J."/>
            <person name="Mondo S."/>
            <person name="Nolan M."/>
            <person name="Ohm R."/>
            <person name="Pangilinan J."/>
            <person name="Park H.-J."/>
            <person name="Ramirez L."/>
            <person name="Alfaro M."/>
            <person name="Sun H."/>
            <person name="Tritt A."/>
            <person name="Yoshinaga Y."/>
            <person name="Zwiers L.-H."/>
            <person name="Turgeon B.G."/>
            <person name="Goodwin S.B."/>
            <person name="Spatafora J.W."/>
            <person name="Crous P.W."/>
            <person name="Grigoriev I.V."/>
        </authorList>
    </citation>
    <scope>NUCLEOTIDE SEQUENCE</scope>
    <source>
        <strain evidence="2">P77</strain>
    </source>
</reference>
<protein>
    <submittedName>
        <fullName evidence="2">Uncharacterized protein</fullName>
    </submittedName>
</protein>
<evidence type="ECO:0000313" key="2">
    <source>
        <dbReference type="EMBL" id="KAF1839523.1"/>
    </source>
</evidence>
<accession>A0A6A5L007</accession>
<feature type="compositionally biased region" description="Acidic residues" evidence="1">
    <location>
        <begin position="122"/>
        <end position="132"/>
    </location>
</feature>
<evidence type="ECO:0000313" key="3">
    <source>
        <dbReference type="Proteomes" id="UP000800040"/>
    </source>
</evidence>
<evidence type="ECO:0000256" key="1">
    <source>
        <dbReference type="SAM" id="MobiDB-lite"/>
    </source>
</evidence>
<dbReference type="Proteomes" id="UP000800040">
    <property type="component" value="Unassembled WGS sequence"/>
</dbReference>
<proteinExistence type="predicted"/>
<feature type="region of interest" description="Disordered" evidence="1">
    <location>
        <begin position="425"/>
        <end position="465"/>
    </location>
</feature>
<name>A0A6A5L007_9PLEO</name>
<feature type="compositionally biased region" description="Basic and acidic residues" evidence="1">
    <location>
        <begin position="159"/>
        <end position="170"/>
    </location>
</feature>
<feature type="compositionally biased region" description="Polar residues" evidence="1">
    <location>
        <begin position="444"/>
        <end position="465"/>
    </location>
</feature>
<dbReference type="EMBL" id="ML975245">
    <property type="protein sequence ID" value="KAF1839523.1"/>
    <property type="molecule type" value="Genomic_DNA"/>
</dbReference>